<dbReference type="AlphaFoldDB" id="A0A7J7FEQ7"/>
<name>A0A7J7FEQ7_DICBM</name>
<comment type="caution">
    <text evidence="4">The sequence shown here is derived from an EMBL/GenBank/DDBJ whole genome shotgun (WGS) entry which is preliminary data.</text>
</comment>
<dbReference type="PANTHER" id="PTHR24185">
    <property type="entry name" value="CALCIUM-INDEPENDENT PHOSPHOLIPASE A2-GAMMA"/>
    <property type="match status" value="1"/>
</dbReference>
<reference evidence="4 5" key="1">
    <citation type="journal article" date="2020" name="Mol. Biol. Evol.">
        <title>Interspecific Gene Flow and the Evolution of Specialization in Black and White Rhinoceros.</title>
        <authorList>
            <person name="Moodley Y."/>
            <person name="Westbury M.V."/>
            <person name="Russo I.M."/>
            <person name="Gopalakrishnan S."/>
            <person name="Rakotoarivelo A."/>
            <person name="Olsen R.A."/>
            <person name="Prost S."/>
            <person name="Tunstall T."/>
            <person name="Ryder O.A."/>
            <person name="Dalen L."/>
            <person name="Bruford M.W."/>
        </authorList>
    </citation>
    <scope>NUCLEOTIDE SEQUENCE [LARGE SCALE GENOMIC DNA]</scope>
    <source>
        <strain evidence="4">SBR-YM</strain>
        <tissue evidence="4">Skin</tissue>
    </source>
</reference>
<evidence type="ECO:0000256" key="1">
    <source>
        <dbReference type="ARBA" id="ARBA00022801"/>
    </source>
</evidence>
<evidence type="ECO:0000256" key="3">
    <source>
        <dbReference type="SAM" id="MobiDB-lite"/>
    </source>
</evidence>
<dbReference type="GO" id="GO:0016020">
    <property type="term" value="C:membrane"/>
    <property type="evidence" value="ECO:0007669"/>
    <property type="project" value="TreeGrafter"/>
</dbReference>
<keyword evidence="1" id="KW-0378">Hydrolase</keyword>
<dbReference type="GO" id="GO:0019369">
    <property type="term" value="P:arachidonate metabolic process"/>
    <property type="evidence" value="ECO:0007669"/>
    <property type="project" value="TreeGrafter"/>
</dbReference>
<evidence type="ECO:0000313" key="4">
    <source>
        <dbReference type="EMBL" id="KAF5926441.1"/>
    </source>
</evidence>
<feature type="region of interest" description="Disordered" evidence="3">
    <location>
        <begin position="160"/>
        <end position="180"/>
    </location>
</feature>
<dbReference type="Proteomes" id="UP000551758">
    <property type="component" value="Unassembled WGS sequence"/>
</dbReference>
<gene>
    <name evidence="4" type="ORF">HPG69_013746</name>
</gene>
<keyword evidence="2" id="KW-0442">Lipid degradation</keyword>
<feature type="non-terminal residue" evidence="4">
    <location>
        <position position="552"/>
    </location>
</feature>
<proteinExistence type="predicted"/>
<dbReference type="Gene3D" id="3.40.1090.10">
    <property type="entry name" value="Cytosolic phospholipase A2 catalytic domain"/>
    <property type="match status" value="1"/>
</dbReference>
<sequence>DAGRPWSTSVLGRASCHCCISSSNLPSHNARSLCGKQRSKQLHFLCSPKYCWRISHISLQRGFHTSKIKCKWTQGEVDACSKHCYSPSNHGLHTGILKLSTFAPKGLARVSVHMSHLKSTLNFVSKAVFGNQNEMISRDWLKQKNIKQTIKFLKKSSTKSAEKNFPEKKSHGIGRDEGRGKQSLFHTRMNLCSESSFYTVDKPASLSGTSEVFPVSTKQSTANLLSCPTEGVQALAQSEQEEAIKAEKTVSKNNKAEEQKHLTTKLPEGKGVASEGRIIPYLLRLGQIKDGTLQVAVREILALIGYCKKEASEFSQSMVDEQGMWLLSRYCRNQFNSRRSHFVSSLIAFVVCHISFMLGLFHTPLGSCSKYHGKQRDNGESFGFRIYGHSPEVNSHCLGGCRYKMWPVTRASSVASCYFAEDVFGGNDLHQDGGLLLHNPSVLAMHECKCLGPGVPLVHSIPWHWMLSIATDIDVHVILNDLLLPGTYFILSPAIHENIPLDDESQNEKLDQLQLEGLKYIDRNEEKVKDIAKSIEKILSRKIQFCRKLMIR</sequence>
<dbReference type="GO" id="GO:0016042">
    <property type="term" value="P:lipid catabolic process"/>
    <property type="evidence" value="ECO:0007669"/>
    <property type="project" value="UniProtKB-KW"/>
</dbReference>
<evidence type="ECO:0000313" key="5">
    <source>
        <dbReference type="Proteomes" id="UP000551758"/>
    </source>
</evidence>
<keyword evidence="5" id="KW-1185">Reference proteome</keyword>
<dbReference type="PANTHER" id="PTHR24185:SF1">
    <property type="entry name" value="CALCIUM-INDEPENDENT PHOSPHOLIPASE A2-GAMMA"/>
    <property type="match status" value="1"/>
</dbReference>
<dbReference type="GO" id="GO:0047499">
    <property type="term" value="F:calcium-independent phospholipase A2 activity"/>
    <property type="evidence" value="ECO:0007669"/>
    <property type="project" value="TreeGrafter"/>
</dbReference>
<organism evidence="4 5">
    <name type="scientific">Diceros bicornis minor</name>
    <name type="common">South-central black rhinoceros</name>
    <dbReference type="NCBI Taxonomy" id="77932"/>
    <lineage>
        <taxon>Eukaryota</taxon>
        <taxon>Metazoa</taxon>
        <taxon>Chordata</taxon>
        <taxon>Craniata</taxon>
        <taxon>Vertebrata</taxon>
        <taxon>Euteleostomi</taxon>
        <taxon>Mammalia</taxon>
        <taxon>Eutheria</taxon>
        <taxon>Laurasiatheria</taxon>
        <taxon>Perissodactyla</taxon>
        <taxon>Rhinocerotidae</taxon>
        <taxon>Diceros</taxon>
    </lineage>
</organism>
<accession>A0A7J7FEQ7</accession>
<keyword evidence="2" id="KW-0443">Lipid metabolism</keyword>
<protein>
    <submittedName>
        <fullName evidence="4">Uncharacterized protein</fullName>
    </submittedName>
</protein>
<dbReference type="EMBL" id="JACDTQ010000751">
    <property type="protein sequence ID" value="KAF5926441.1"/>
    <property type="molecule type" value="Genomic_DNA"/>
</dbReference>
<evidence type="ECO:0000256" key="2">
    <source>
        <dbReference type="ARBA" id="ARBA00022963"/>
    </source>
</evidence>